<reference evidence="2 3" key="1">
    <citation type="submission" date="2024-01" db="EMBL/GenBank/DDBJ databases">
        <title>Comparative genomics of Cryptococcus and Kwoniella reveals pathogenesis evolution and contrasting modes of karyotype evolution via chromosome fusion or intercentromeric recombination.</title>
        <authorList>
            <person name="Coelho M.A."/>
            <person name="David-Palma M."/>
            <person name="Shea T."/>
            <person name="Bowers K."/>
            <person name="McGinley-Smith S."/>
            <person name="Mohammad A.W."/>
            <person name="Gnirke A."/>
            <person name="Yurkov A.M."/>
            <person name="Nowrousian M."/>
            <person name="Sun S."/>
            <person name="Cuomo C.A."/>
            <person name="Heitman J."/>
        </authorList>
    </citation>
    <scope>NUCLEOTIDE SEQUENCE [LARGE SCALE GENOMIC DNA]</scope>
    <source>
        <strain evidence="2">CBS 11374</strain>
    </source>
</reference>
<feature type="region of interest" description="Disordered" evidence="1">
    <location>
        <begin position="361"/>
        <end position="411"/>
    </location>
</feature>
<dbReference type="GeneID" id="87959395"/>
<feature type="region of interest" description="Disordered" evidence="1">
    <location>
        <begin position="267"/>
        <end position="286"/>
    </location>
</feature>
<dbReference type="PANTHER" id="PTHR13379">
    <property type="entry name" value="UNCHARACTERIZED DUF1308"/>
    <property type="match status" value="1"/>
</dbReference>
<keyword evidence="3" id="KW-1185">Reference proteome</keyword>
<evidence type="ECO:0000256" key="1">
    <source>
        <dbReference type="SAM" id="MobiDB-lite"/>
    </source>
</evidence>
<dbReference type="PANTHER" id="PTHR13379:SF0">
    <property type="entry name" value="UPF0415 PROTEIN C7ORF25"/>
    <property type="match status" value="1"/>
</dbReference>
<proteinExistence type="predicted"/>
<evidence type="ECO:0000313" key="2">
    <source>
        <dbReference type="EMBL" id="WRT70270.1"/>
    </source>
</evidence>
<accession>A0ABZ1D868</accession>
<evidence type="ECO:0000313" key="3">
    <source>
        <dbReference type="Proteomes" id="UP001329825"/>
    </source>
</evidence>
<feature type="region of interest" description="Disordered" evidence="1">
    <location>
        <begin position="196"/>
        <end position="220"/>
    </location>
</feature>
<dbReference type="RefSeq" id="XP_062795009.1">
    <property type="nucleotide sequence ID" value="XM_062938958.1"/>
</dbReference>
<organism evidence="2 3">
    <name type="scientific">Kwoniella shivajii</name>
    <dbReference type="NCBI Taxonomy" id="564305"/>
    <lineage>
        <taxon>Eukaryota</taxon>
        <taxon>Fungi</taxon>
        <taxon>Dikarya</taxon>
        <taxon>Basidiomycota</taxon>
        <taxon>Agaricomycotina</taxon>
        <taxon>Tremellomycetes</taxon>
        <taxon>Tremellales</taxon>
        <taxon>Cryptococcaceae</taxon>
        <taxon>Kwoniella</taxon>
    </lineage>
</organism>
<dbReference type="Proteomes" id="UP001329825">
    <property type="component" value="Chromosome 10"/>
</dbReference>
<gene>
    <name evidence="2" type="ORF">IL334_007265</name>
</gene>
<protein>
    <submittedName>
        <fullName evidence="2">Uncharacterized protein</fullName>
    </submittedName>
</protein>
<sequence length="748" mass="83798">MSQDFTPNLQHARKLLEDLESQIDSFPVEKLMYRAPIIDRIRNESWEQEEIMGLNKWVDGVIHQAKVLDAIIESGIPPKEDPLPTVLNLITFWKIIITSQTPIVGVRMAMGGEKRFNNKVNNPNGNGNENGSSKNVTAFGGYIKNNGKNPVAKGLGKEVWVDVISKGGREWTRIYSKKISHLLAEFREADSYINSDYDSDSESASSSSSSSPNKHSSKEETNSLLITASELLRTASSVDRIPGAPIPALTIHLTRIPSTPEEFYHDFQSPHPAKGAEEEGDEEHVEWPDTRIPSTFQKIRDMGINLVFGDLSNIDLSSDKLKGIDLPEESIPAMRLNLDITTLMGLCSDVLHYTLPSGKAEAARRSLRPPGHTIGNGSIPRGRDGTGKGKGKGKINKEEEDQGESVELRGQSQNSRELYNCILEEMERPFIEEFDQVIRKAWKDQQLRTRSKPSQDVSKSIEHMSMNDVGDSEMPQVEFWTTPQAAQYTYEALSSGPAHGHGYEQRRMRRMLGLEQGDFFEESRYQGNEGVLKGFEVRIFDQDKFVARSVKEVLSDLPVISKDKIEIPKEEYDLEDSRASGKTGFHRTLTSITKLFLDQYYASASARSKGIPTSIANLPNFLQPKKIPAPPIAKISLPFPVVSLHSLHRGAKEGMTTIMMGTATLKEVWGQNHWRVRGWERGWYDWEVTSISDSTLLAGKESPAGADVKLGTREKGHAAVMIFPYRVFGEGKRVRFEQGDYSYPTKDQ</sequence>
<dbReference type="EMBL" id="CP141890">
    <property type="protein sequence ID" value="WRT70270.1"/>
    <property type="molecule type" value="Genomic_DNA"/>
</dbReference>
<name>A0ABZ1D868_9TREE</name>
<feature type="compositionally biased region" description="Low complexity" evidence="1">
    <location>
        <begin position="196"/>
        <end position="214"/>
    </location>
</feature>